<evidence type="ECO:0000313" key="1">
    <source>
        <dbReference type="EMBL" id="KAJ8036967.1"/>
    </source>
</evidence>
<dbReference type="Gene3D" id="3.60.10.10">
    <property type="entry name" value="Endonuclease/exonuclease/phosphatase"/>
    <property type="match status" value="1"/>
</dbReference>
<evidence type="ECO:0000313" key="2">
    <source>
        <dbReference type="Proteomes" id="UP001152320"/>
    </source>
</evidence>
<reference evidence="1" key="1">
    <citation type="submission" date="2021-10" db="EMBL/GenBank/DDBJ databases">
        <title>Tropical sea cucumber genome reveals ecological adaptation and Cuvierian tubules defense mechanism.</title>
        <authorList>
            <person name="Chen T."/>
        </authorList>
    </citation>
    <scope>NUCLEOTIDE SEQUENCE</scope>
    <source>
        <strain evidence="1">Nanhai2018</strain>
        <tissue evidence="1">Muscle</tissue>
    </source>
</reference>
<dbReference type="Proteomes" id="UP001152320">
    <property type="component" value="Chromosome 8"/>
</dbReference>
<name>A0A9Q1C237_HOLLE</name>
<dbReference type="InterPro" id="IPR036691">
    <property type="entry name" value="Endo/exonu/phosph_ase_sf"/>
</dbReference>
<dbReference type="OrthoDB" id="410381at2759"/>
<dbReference type="AlphaFoldDB" id="A0A9Q1C237"/>
<dbReference type="PANTHER" id="PTHR23227:SF84">
    <property type="entry name" value="ENDONUCLEASE_EXONUCLEASE_PHOSPHATASE DOMAIN-CONTAINING PROTEIN"/>
    <property type="match status" value="1"/>
</dbReference>
<proteinExistence type="predicted"/>
<sequence length="87" mass="9541">MILQLPLGKKKNATIISAYSPTMTNPDDVKDQFCEELDTIITRVPQTDKLILLGDFSARVGSDHLVWENVSGKHGIGKCNSNGLLKT</sequence>
<accession>A0A9Q1C237</accession>
<protein>
    <submittedName>
        <fullName evidence="1">Craniofacial development protein 2</fullName>
    </submittedName>
</protein>
<dbReference type="InterPro" id="IPR027124">
    <property type="entry name" value="Swc5/CFDP1/2"/>
</dbReference>
<organism evidence="1 2">
    <name type="scientific">Holothuria leucospilota</name>
    <name type="common">Black long sea cucumber</name>
    <name type="synonym">Mertensiothuria leucospilota</name>
    <dbReference type="NCBI Taxonomy" id="206669"/>
    <lineage>
        <taxon>Eukaryota</taxon>
        <taxon>Metazoa</taxon>
        <taxon>Echinodermata</taxon>
        <taxon>Eleutherozoa</taxon>
        <taxon>Echinozoa</taxon>
        <taxon>Holothuroidea</taxon>
        <taxon>Aspidochirotacea</taxon>
        <taxon>Aspidochirotida</taxon>
        <taxon>Holothuriidae</taxon>
        <taxon>Holothuria</taxon>
    </lineage>
</organism>
<keyword evidence="2" id="KW-1185">Reference proteome</keyword>
<dbReference type="SUPFAM" id="SSF56219">
    <property type="entry name" value="DNase I-like"/>
    <property type="match status" value="1"/>
</dbReference>
<dbReference type="PANTHER" id="PTHR23227">
    <property type="entry name" value="BUCENTAUR RELATED"/>
    <property type="match status" value="1"/>
</dbReference>
<gene>
    <name evidence="1" type="ORF">HOLleu_17647</name>
</gene>
<comment type="caution">
    <text evidence="1">The sequence shown here is derived from an EMBL/GenBank/DDBJ whole genome shotgun (WGS) entry which is preliminary data.</text>
</comment>
<dbReference type="EMBL" id="JAIZAY010000008">
    <property type="protein sequence ID" value="KAJ8036967.1"/>
    <property type="molecule type" value="Genomic_DNA"/>
</dbReference>